<protein>
    <submittedName>
        <fullName evidence="2">Uncharacterized protein</fullName>
    </submittedName>
</protein>
<feature type="region of interest" description="Disordered" evidence="1">
    <location>
        <begin position="1"/>
        <end position="63"/>
    </location>
</feature>
<dbReference type="InParanoid" id="A0A0D0CD76"/>
<sequence length="63" mass="7166">MSSSITNDLTKWNDEQLRKNEDDKDKLFEKKSAEHGGRSGEAAKEKEALKGRNKEEVEVDESV</sequence>
<dbReference type="HOGENOM" id="CLU_2886440_0_0_1"/>
<name>A0A0D0CD76_9AGAM</name>
<reference evidence="3" key="2">
    <citation type="submission" date="2015-01" db="EMBL/GenBank/DDBJ databases">
        <title>Evolutionary Origins and Diversification of the Mycorrhizal Mutualists.</title>
        <authorList>
            <consortium name="DOE Joint Genome Institute"/>
            <consortium name="Mycorrhizal Genomics Consortium"/>
            <person name="Kohler A."/>
            <person name="Kuo A."/>
            <person name="Nagy L.G."/>
            <person name="Floudas D."/>
            <person name="Copeland A."/>
            <person name="Barry K.W."/>
            <person name="Cichocki N."/>
            <person name="Veneault-Fourrey C."/>
            <person name="LaButti K."/>
            <person name="Lindquist E.A."/>
            <person name="Lipzen A."/>
            <person name="Lundell T."/>
            <person name="Morin E."/>
            <person name="Murat C."/>
            <person name="Riley R."/>
            <person name="Ohm R."/>
            <person name="Sun H."/>
            <person name="Tunlid A."/>
            <person name="Henrissat B."/>
            <person name="Grigoriev I.V."/>
            <person name="Hibbett D.S."/>
            <person name="Martin F."/>
        </authorList>
    </citation>
    <scope>NUCLEOTIDE SEQUENCE [LARGE SCALE GENOMIC DNA]</scope>
    <source>
        <strain evidence="3">Ve08.2h10</strain>
    </source>
</reference>
<proteinExistence type="predicted"/>
<dbReference type="AlphaFoldDB" id="A0A0D0CD76"/>
<accession>A0A0D0CD76</accession>
<dbReference type="EMBL" id="KN825956">
    <property type="protein sequence ID" value="KIK80697.1"/>
    <property type="molecule type" value="Genomic_DNA"/>
</dbReference>
<evidence type="ECO:0000313" key="2">
    <source>
        <dbReference type="EMBL" id="KIK80697.1"/>
    </source>
</evidence>
<feature type="compositionally biased region" description="Basic and acidic residues" evidence="1">
    <location>
        <begin position="11"/>
        <end position="56"/>
    </location>
</feature>
<keyword evidence="3" id="KW-1185">Reference proteome</keyword>
<organism evidence="2 3">
    <name type="scientific">Paxillus rubicundulus Ve08.2h10</name>
    <dbReference type="NCBI Taxonomy" id="930991"/>
    <lineage>
        <taxon>Eukaryota</taxon>
        <taxon>Fungi</taxon>
        <taxon>Dikarya</taxon>
        <taxon>Basidiomycota</taxon>
        <taxon>Agaricomycotina</taxon>
        <taxon>Agaricomycetes</taxon>
        <taxon>Agaricomycetidae</taxon>
        <taxon>Boletales</taxon>
        <taxon>Paxilineae</taxon>
        <taxon>Paxillaceae</taxon>
        <taxon>Paxillus</taxon>
    </lineage>
</organism>
<gene>
    <name evidence="2" type="ORF">PAXRUDRAFT_15643</name>
</gene>
<reference evidence="2 3" key="1">
    <citation type="submission" date="2014-04" db="EMBL/GenBank/DDBJ databases">
        <authorList>
            <consortium name="DOE Joint Genome Institute"/>
            <person name="Kuo A."/>
            <person name="Kohler A."/>
            <person name="Jargeat P."/>
            <person name="Nagy L.G."/>
            <person name="Floudas D."/>
            <person name="Copeland A."/>
            <person name="Barry K.W."/>
            <person name="Cichocki N."/>
            <person name="Veneault-Fourrey C."/>
            <person name="LaButti K."/>
            <person name="Lindquist E.A."/>
            <person name="Lipzen A."/>
            <person name="Lundell T."/>
            <person name="Morin E."/>
            <person name="Murat C."/>
            <person name="Sun H."/>
            <person name="Tunlid A."/>
            <person name="Henrissat B."/>
            <person name="Grigoriev I.V."/>
            <person name="Hibbett D.S."/>
            <person name="Martin F."/>
            <person name="Nordberg H.P."/>
            <person name="Cantor M.N."/>
            <person name="Hua S.X."/>
        </authorList>
    </citation>
    <scope>NUCLEOTIDE SEQUENCE [LARGE SCALE GENOMIC DNA]</scope>
    <source>
        <strain evidence="2 3">Ve08.2h10</strain>
    </source>
</reference>
<dbReference type="Proteomes" id="UP000054538">
    <property type="component" value="Unassembled WGS sequence"/>
</dbReference>
<evidence type="ECO:0000256" key="1">
    <source>
        <dbReference type="SAM" id="MobiDB-lite"/>
    </source>
</evidence>
<feature type="compositionally biased region" description="Polar residues" evidence="1">
    <location>
        <begin position="1"/>
        <end position="10"/>
    </location>
</feature>
<evidence type="ECO:0000313" key="3">
    <source>
        <dbReference type="Proteomes" id="UP000054538"/>
    </source>
</evidence>